<reference evidence="5 6" key="1">
    <citation type="submission" date="2013-05" db="EMBL/GenBank/DDBJ databases">
        <title>Genome sequence of Streptomyces sparsogenes DSM 40356.</title>
        <authorList>
            <person name="Coyne S."/>
            <person name="Seebeck F.P."/>
        </authorList>
    </citation>
    <scope>NUCLEOTIDE SEQUENCE [LARGE SCALE GENOMIC DNA]</scope>
    <source>
        <strain evidence="5 6">DSM 40356</strain>
    </source>
</reference>
<dbReference type="PANTHER" id="PTHR11006:SF4">
    <property type="entry name" value="PROTEIN ARGININE N-METHYLTRANSFERASE 7"/>
    <property type="match status" value="1"/>
</dbReference>
<proteinExistence type="predicted"/>
<dbReference type="Gene3D" id="2.70.160.11">
    <property type="entry name" value="Hnrnp arginine n-methyltransferase1"/>
    <property type="match status" value="1"/>
</dbReference>
<dbReference type="GO" id="GO:0032259">
    <property type="term" value="P:methylation"/>
    <property type="evidence" value="ECO:0007669"/>
    <property type="project" value="UniProtKB-KW"/>
</dbReference>
<dbReference type="STRING" id="67365.GCA_001704635_05252"/>
<gene>
    <name evidence="5" type="ORF">SPAR_40647</name>
</gene>
<dbReference type="SUPFAM" id="SSF53335">
    <property type="entry name" value="S-adenosyl-L-methionine-dependent methyltransferases"/>
    <property type="match status" value="1"/>
</dbReference>
<dbReference type="InterPro" id="IPR055135">
    <property type="entry name" value="PRMT_dom"/>
</dbReference>
<organism evidence="5 6">
    <name type="scientific">Streptomyces sparsogenes DSM 40356</name>
    <dbReference type="NCBI Taxonomy" id="1331668"/>
    <lineage>
        <taxon>Bacteria</taxon>
        <taxon>Bacillati</taxon>
        <taxon>Actinomycetota</taxon>
        <taxon>Actinomycetes</taxon>
        <taxon>Kitasatosporales</taxon>
        <taxon>Streptomycetaceae</taxon>
        <taxon>Streptomyces</taxon>
    </lineage>
</organism>
<keyword evidence="2" id="KW-0808">Transferase</keyword>
<sequence>MPKLSPDTVLHRVPSFIAEVDTSNEVKIHFESRILKLGHDALGLLDLFHQPRTVGEALTLLGPRLKGRPRAAQDALATVVSLHQAGLLRTEPVESFSDQPFPKGGYDAAFVHIAMLEDPVRKASFQQAVRDTVRDGDVVLDLGTGSGILAITAAQAGARKVYAVEPAGMVHLARRIAERNGVADRIEFIRGWSPQLELPEPADVLLTDIVGNEALDMRIWETVQDARRRLMTDSPRLVPGRLTSYATLARIPDEVLDKHRVTQGHLARWKEMFGIDFGPMAESEARRSIGFYERPETVQTWDFLSKPAELYQVDLHQDMAGPLETRPTLTADRAGEVNGVVVHFEARLGPDTTLSTAPWLGCARSHWYTAVWALTEPVTVEPGQDLSYVYRYLGDGTSHFEPVSGR</sequence>
<evidence type="ECO:0000256" key="2">
    <source>
        <dbReference type="ARBA" id="ARBA00022679"/>
    </source>
</evidence>
<dbReference type="Pfam" id="PF22528">
    <property type="entry name" value="PRMT_C"/>
    <property type="match status" value="1"/>
</dbReference>
<dbReference type="EMBL" id="ASQP01000528">
    <property type="protein sequence ID" value="OMI33586.1"/>
    <property type="molecule type" value="Genomic_DNA"/>
</dbReference>
<dbReference type="PANTHER" id="PTHR11006">
    <property type="entry name" value="PROTEIN ARGININE N-METHYLTRANSFERASE"/>
    <property type="match status" value="1"/>
</dbReference>
<evidence type="ECO:0000313" key="5">
    <source>
        <dbReference type="EMBL" id="OMI33586.1"/>
    </source>
</evidence>
<dbReference type="PROSITE" id="PS51678">
    <property type="entry name" value="SAM_MT_PRMT"/>
    <property type="match status" value="1"/>
</dbReference>
<name>A0A1R1S5P4_9ACTN</name>
<dbReference type="RefSeq" id="WP_065960373.1">
    <property type="nucleotide sequence ID" value="NZ_ASQP01000528.1"/>
</dbReference>
<protein>
    <recommendedName>
        <fullName evidence="4">Protein arginine N-methyltransferase domain-containing protein</fullName>
    </recommendedName>
</protein>
<feature type="domain" description="Protein arginine N-methyltransferase" evidence="4">
    <location>
        <begin position="264"/>
        <end position="388"/>
    </location>
</feature>
<dbReference type="GO" id="GO:0042054">
    <property type="term" value="F:histone methyltransferase activity"/>
    <property type="evidence" value="ECO:0007669"/>
    <property type="project" value="TreeGrafter"/>
</dbReference>
<accession>A0A1R1S5P4</accession>
<keyword evidence="1" id="KW-0489">Methyltransferase</keyword>
<evidence type="ECO:0000259" key="4">
    <source>
        <dbReference type="Pfam" id="PF22528"/>
    </source>
</evidence>
<evidence type="ECO:0000256" key="3">
    <source>
        <dbReference type="ARBA" id="ARBA00022691"/>
    </source>
</evidence>
<dbReference type="Gene3D" id="3.40.50.150">
    <property type="entry name" value="Vaccinia Virus protein VP39"/>
    <property type="match status" value="1"/>
</dbReference>
<dbReference type="AlphaFoldDB" id="A0A1R1S5P4"/>
<dbReference type="GeneID" id="96742861"/>
<dbReference type="InterPro" id="IPR029063">
    <property type="entry name" value="SAM-dependent_MTases_sf"/>
</dbReference>
<dbReference type="Pfam" id="PF06325">
    <property type="entry name" value="PrmA"/>
    <property type="match status" value="1"/>
</dbReference>
<dbReference type="CDD" id="cd02440">
    <property type="entry name" value="AdoMet_MTases"/>
    <property type="match status" value="1"/>
</dbReference>
<dbReference type="GO" id="GO:0016274">
    <property type="term" value="F:protein-arginine N-methyltransferase activity"/>
    <property type="evidence" value="ECO:0007669"/>
    <property type="project" value="InterPro"/>
</dbReference>
<evidence type="ECO:0000256" key="1">
    <source>
        <dbReference type="ARBA" id="ARBA00022603"/>
    </source>
</evidence>
<evidence type="ECO:0000313" key="6">
    <source>
        <dbReference type="Proteomes" id="UP000186168"/>
    </source>
</evidence>
<comment type="caution">
    <text evidence="5">The sequence shown here is derived from an EMBL/GenBank/DDBJ whole genome shotgun (WGS) entry which is preliminary data.</text>
</comment>
<keyword evidence="3" id="KW-0949">S-adenosyl-L-methionine</keyword>
<dbReference type="InterPro" id="IPR025799">
    <property type="entry name" value="Arg_MeTrfase"/>
</dbReference>
<keyword evidence="6" id="KW-1185">Reference proteome</keyword>
<dbReference type="Proteomes" id="UP000186168">
    <property type="component" value="Unassembled WGS sequence"/>
</dbReference>